<dbReference type="Proteomes" id="UP000019487">
    <property type="component" value="Unassembled WGS sequence"/>
</dbReference>
<reference evidence="3 4" key="1">
    <citation type="journal article" date="2014" name="Genome Announc.">
        <title>Draft genome sequence of Sclerotinia borealis, a psychrophilic plant pathogenic fungus.</title>
        <authorList>
            <person name="Mardanov A.V."/>
            <person name="Beletsky A.V."/>
            <person name="Kadnikov V.V."/>
            <person name="Ignatov A.N."/>
            <person name="Ravin N.V."/>
        </authorList>
    </citation>
    <scope>NUCLEOTIDE SEQUENCE [LARGE SCALE GENOMIC DNA]</scope>
    <source>
        <strain evidence="4">F-4157</strain>
    </source>
</reference>
<proteinExistence type="predicted"/>
<dbReference type="InterPro" id="IPR013094">
    <property type="entry name" value="AB_hydrolase_3"/>
</dbReference>
<dbReference type="GO" id="GO:0016787">
    <property type="term" value="F:hydrolase activity"/>
    <property type="evidence" value="ECO:0007669"/>
    <property type="project" value="UniProtKB-KW"/>
</dbReference>
<protein>
    <recommendedName>
        <fullName evidence="2">Alpha/beta hydrolase fold-3 domain-containing protein</fullName>
    </recommendedName>
</protein>
<sequence>MLLPTPTPPQIRSWQRTPLLTQHLYRFTRLLYSLLIIPPQIPLLLIYSLLHLPYHGRSHWSFRYRLTLLIASHLTWALHPGTHPLKDVLSFPARCTIPPLPATQHTCLEVIPPASEDWYTDDALSPHTNTQIGIHKPIQPESCPCFWQWTSTISSPFHHTPPLSHRKIMLYLVSSVVEGHPLLSPIPWRLMPKTLIPIFSVNFRKCVTSKTAFPAALQDAISAFAFLLERGYRAEDISILGDSGGAGIAITFLLYLHKHRFPMPENAILISPVVDLVSKFDGKRKGKGKEEDEREEEERKLMQLDYINNEMCGIASYQYCENRPELRDTLLSPALGNLPHRYTYEGLCRSMVVWGDAEAFGLGIRKFVQNLRRANVKVETVVGKDEVHDFPMYSKADGPEEFYGRVRAFVEGDGEGGYE</sequence>
<feature type="domain" description="Alpha/beta hydrolase fold-3" evidence="2">
    <location>
        <begin position="191"/>
        <end position="391"/>
    </location>
</feature>
<dbReference type="PANTHER" id="PTHR48081:SF8">
    <property type="entry name" value="ALPHA_BETA HYDROLASE FOLD-3 DOMAIN-CONTAINING PROTEIN-RELATED"/>
    <property type="match status" value="1"/>
</dbReference>
<dbReference type="STRING" id="1432307.W9CIJ3"/>
<evidence type="ECO:0000256" key="1">
    <source>
        <dbReference type="ARBA" id="ARBA00022801"/>
    </source>
</evidence>
<dbReference type="Gene3D" id="3.40.50.1820">
    <property type="entry name" value="alpha/beta hydrolase"/>
    <property type="match status" value="1"/>
</dbReference>
<dbReference type="HOGENOM" id="CLU_655800_0_0_1"/>
<dbReference type="InterPro" id="IPR029058">
    <property type="entry name" value="AB_hydrolase_fold"/>
</dbReference>
<keyword evidence="1" id="KW-0378">Hydrolase</keyword>
<evidence type="ECO:0000313" key="3">
    <source>
        <dbReference type="EMBL" id="ESZ94325.1"/>
    </source>
</evidence>
<evidence type="ECO:0000259" key="2">
    <source>
        <dbReference type="Pfam" id="PF07859"/>
    </source>
</evidence>
<accession>W9CIJ3</accession>
<dbReference type="SUPFAM" id="SSF53474">
    <property type="entry name" value="alpha/beta-Hydrolases"/>
    <property type="match status" value="1"/>
</dbReference>
<name>W9CIJ3_SCLBF</name>
<comment type="caution">
    <text evidence="3">The sequence shown here is derived from an EMBL/GenBank/DDBJ whole genome shotgun (WGS) entry which is preliminary data.</text>
</comment>
<dbReference type="OrthoDB" id="2152029at2759"/>
<keyword evidence="4" id="KW-1185">Reference proteome</keyword>
<evidence type="ECO:0000313" key="4">
    <source>
        <dbReference type="Proteomes" id="UP000019487"/>
    </source>
</evidence>
<dbReference type="Pfam" id="PF07859">
    <property type="entry name" value="Abhydrolase_3"/>
    <property type="match status" value="1"/>
</dbReference>
<organism evidence="3 4">
    <name type="scientific">Sclerotinia borealis (strain F-4128)</name>
    <dbReference type="NCBI Taxonomy" id="1432307"/>
    <lineage>
        <taxon>Eukaryota</taxon>
        <taxon>Fungi</taxon>
        <taxon>Dikarya</taxon>
        <taxon>Ascomycota</taxon>
        <taxon>Pezizomycotina</taxon>
        <taxon>Leotiomycetes</taxon>
        <taxon>Helotiales</taxon>
        <taxon>Sclerotiniaceae</taxon>
        <taxon>Sclerotinia</taxon>
    </lineage>
</organism>
<dbReference type="InterPro" id="IPR050300">
    <property type="entry name" value="GDXG_lipolytic_enzyme"/>
</dbReference>
<dbReference type="AlphaFoldDB" id="W9CIJ3"/>
<gene>
    <name evidence="3" type="ORF">SBOR_5321</name>
</gene>
<dbReference type="PANTHER" id="PTHR48081">
    <property type="entry name" value="AB HYDROLASE SUPERFAMILY PROTEIN C4A8.06C"/>
    <property type="match status" value="1"/>
</dbReference>
<dbReference type="EMBL" id="AYSA01000256">
    <property type="protein sequence ID" value="ESZ94325.1"/>
    <property type="molecule type" value="Genomic_DNA"/>
</dbReference>